<gene>
    <name evidence="5" type="ORF">K432DRAFT_349016</name>
</gene>
<evidence type="ECO:0000256" key="2">
    <source>
        <dbReference type="SAM" id="MobiDB-lite"/>
    </source>
</evidence>
<feature type="region of interest" description="Disordered" evidence="2">
    <location>
        <begin position="1"/>
        <end position="68"/>
    </location>
</feature>
<dbReference type="GO" id="GO:0003729">
    <property type="term" value="F:mRNA binding"/>
    <property type="evidence" value="ECO:0007669"/>
    <property type="project" value="TreeGrafter"/>
</dbReference>
<dbReference type="PROSITE" id="PS50102">
    <property type="entry name" value="RRM"/>
    <property type="match status" value="1"/>
</dbReference>
<dbReference type="Gene3D" id="3.30.70.330">
    <property type="match status" value="1"/>
</dbReference>
<sequence length="690" mass="74448">MDNIPSEQGSQPQESSRAGFPQDDIRTSNTTAHGSSVNLSPSDSRSPSNNAPFYSQFSSLPQPQPHLGILRAPTQQSNASYGISPGQDHPLPQFNMGAMAGALPEYSSTAQGHGNPQAHHLGQRSLSVGLASAVVYQQPQISQSPGNSSTMYPGQLPYSPGFGQGQYPPTYINTQGAHHSAYQQYNPNQQRSAGLSPLQPSYPNFQQHPSQFVYYPSSYGAQGQFAPSFPAQTPQQGASYNRRASLPSFQMPLVAQNVDPTIPSGSYPSANRHIPSGFSGDHGVTNVLQASETPQGISRPGSETSASSILRGPPRKPKQSGHALWVGNLPLGTTVADLKDHFSRDATKDIESLFFISKSNCAFVNYRTEASCDAAMHRFHDSRFHGVRLVCRLRRSSAPASGVPTGPSAMSGPRASSVSPRRSPQPTVDGEDIPKETEEAGEEAGEEALGGENAKAARVAEKFFIVKSLTLQDLELSVKNGLWATQSHNEETLNKAYESAENVYLIFSANKSGEYFGYARMASSIHEDATQIMGTVLPEQTDTLDTAAAPRSIPTPATEFAPKGRIIDDSARGTIFWEADLSDVEEDGVIGKEQDDKQNPNTAAIGDGGGEENAATTAQTWGRPFKVEWMSTNRLPFYRTRGLRNPWNANREVKIARDGTELEPSVGKKLVQMFHRLGPSVGAQGQLRPH</sequence>
<dbReference type="Pfam" id="PF04146">
    <property type="entry name" value="YTH"/>
    <property type="match status" value="1"/>
</dbReference>
<keyword evidence="1" id="KW-0694">RNA-binding</keyword>
<dbReference type="OrthoDB" id="306690at2759"/>
<evidence type="ECO:0008006" key="7">
    <source>
        <dbReference type="Google" id="ProtNLM"/>
    </source>
</evidence>
<feature type="region of interest" description="Disordered" evidence="2">
    <location>
        <begin position="397"/>
        <end position="452"/>
    </location>
</feature>
<dbReference type="PROSITE" id="PS50882">
    <property type="entry name" value="YTH"/>
    <property type="match status" value="1"/>
</dbReference>
<dbReference type="InterPro" id="IPR035979">
    <property type="entry name" value="RBD_domain_sf"/>
</dbReference>
<dbReference type="InterPro" id="IPR000504">
    <property type="entry name" value="RRM_dom"/>
</dbReference>
<organism evidence="5 6">
    <name type="scientific">Lepidopterella palustris CBS 459.81</name>
    <dbReference type="NCBI Taxonomy" id="1314670"/>
    <lineage>
        <taxon>Eukaryota</taxon>
        <taxon>Fungi</taxon>
        <taxon>Dikarya</taxon>
        <taxon>Ascomycota</taxon>
        <taxon>Pezizomycotina</taxon>
        <taxon>Dothideomycetes</taxon>
        <taxon>Pleosporomycetidae</taxon>
        <taxon>Mytilinidiales</taxon>
        <taxon>Argynnaceae</taxon>
        <taxon>Lepidopterella</taxon>
    </lineage>
</organism>
<protein>
    <recommendedName>
        <fullName evidence="7">YTH domain-containing protein</fullName>
    </recommendedName>
</protein>
<feature type="compositionally biased region" description="Polar residues" evidence="2">
    <location>
        <begin position="141"/>
        <end position="152"/>
    </location>
</feature>
<feature type="compositionally biased region" description="Low complexity" evidence="2">
    <location>
        <begin position="411"/>
        <end position="424"/>
    </location>
</feature>
<dbReference type="InterPro" id="IPR012677">
    <property type="entry name" value="Nucleotide-bd_a/b_plait_sf"/>
</dbReference>
<name>A0A8E2JH77_9PEZI</name>
<keyword evidence="6" id="KW-1185">Reference proteome</keyword>
<evidence type="ECO:0000313" key="5">
    <source>
        <dbReference type="EMBL" id="OCK82469.1"/>
    </source>
</evidence>
<dbReference type="PANTHER" id="PTHR12357:SF3">
    <property type="entry name" value="YTH DOMAIN-CONTAINING PROTEIN 1"/>
    <property type="match status" value="1"/>
</dbReference>
<evidence type="ECO:0000313" key="6">
    <source>
        <dbReference type="Proteomes" id="UP000250266"/>
    </source>
</evidence>
<dbReference type="Pfam" id="PF25701">
    <property type="entry name" value="RRM_YTH1"/>
    <property type="match status" value="1"/>
</dbReference>
<dbReference type="GO" id="GO:1990247">
    <property type="term" value="F:N6-methyladenosine-containing RNA reader activity"/>
    <property type="evidence" value="ECO:0007669"/>
    <property type="project" value="TreeGrafter"/>
</dbReference>
<feature type="domain" description="YTH" evidence="4">
    <location>
        <begin position="461"/>
        <end position="674"/>
    </location>
</feature>
<dbReference type="PANTHER" id="PTHR12357">
    <property type="entry name" value="YTH YT521-B HOMOLOGY DOMAIN-CONTAINING"/>
    <property type="match status" value="1"/>
</dbReference>
<dbReference type="Proteomes" id="UP000250266">
    <property type="component" value="Unassembled WGS sequence"/>
</dbReference>
<feature type="region of interest" description="Disordered" evidence="2">
    <location>
        <begin position="591"/>
        <end position="619"/>
    </location>
</feature>
<accession>A0A8E2JH77</accession>
<proteinExistence type="predicted"/>
<dbReference type="InterPro" id="IPR045168">
    <property type="entry name" value="YTH_prot"/>
</dbReference>
<dbReference type="EMBL" id="KV744887">
    <property type="protein sequence ID" value="OCK82469.1"/>
    <property type="molecule type" value="Genomic_DNA"/>
</dbReference>
<feature type="compositionally biased region" description="Polar residues" evidence="2">
    <location>
        <begin position="292"/>
        <end position="308"/>
    </location>
</feature>
<dbReference type="GO" id="GO:0000398">
    <property type="term" value="P:mRNA splicing, via spliceosome"/>
    <property type="evidence" value="ECO:0007669"/>
    <property type="project" value="TreeGrafter"/>
</dbReference>
<feature type="domain" description="RRM" evidence="3">
    <location>
        <begin position="322"/>
        <end position="396"/>
    </location>
</feature>
<dbReference type="CDD" id="cd21134">
    <property type="entry name" value="YTH"/>
    <property type="match status" value="1"/>
</dbReference>
<dbReference type="SUPFAM" id="SSF54928">
    <property type="entry name" value="RNA-binding domain, RBD"/>
    <property type="match status" value="1"/>
</dbReference>
<reference evidence="5 6" key="1">
    <citation type="journal article" date="2016" name="Nat. Commun.">
        <title>Ectomycorrhizal ecology is imprinted in the genome of the dominant symbiotic fungus Cenococcum geophilum.</title>
        <authorList>
            <consortium name="DOE Joint Genome Institute"/>
            <person name="Peter M."/>
            <person name="Kohler A."/>
            <person name="Ohm R.A."/>
            <person name="Kuo A."/>
            <person name="Krutzmann J."/>
            <person name="Morin E."/>
            <person name="Arend M."/>
            <person name="Barry K.W."/>
            <person name="Binder M."/>
            <person name="Choi C."/>
            <person name="Clum A."/>
            <person name="Copeland A."/>
            <person name="Grisel N."/>
            <person name="Haridas S."/>
            <person name="Kipfer T."/>
            <person name="LaButti K."/>
            <person name="Lindquist E."/>
            <person name="Lipzen A."/>
            <person name="Maire R."/>
            <person name="Meier B."/>
            <person name="Mihaltcheva S."/>
            <person name="Molinier V."/>
            <person name="Murat C."/>
            <person name="Poggeler S."/>
            <person name="Quandt C.A."/>
            <person name="Sperisen C."/>
            <person name="Tritt A."/>
            <person name="Tisserant E."/>
            <person name="Crous P.W."/>
            <person name="Henrissat B."/>
            <person name="Nehls U."/>
            <person name="Egli S."/>
            <person name="Spatafora J.W."/>
            <person name="Grigoriev I.V."/>
            <person name="Martin F.M."/>
        </authorList>
    </citation>
    <scope>NUCLEOTIDE SEQUENCE [LARGE SCALE GENOMIC DNA]</scope>
    <source>
        <strain evidence="5 6">CBS 459.81</strain>
    </source>
</reference>
<dbReference type="AlphaFoldDB" id="A0A8E2JH77"/>
<dbReference type="GO" id="GO:0000381">
    <property type="term" value="P:regulation of alternative mRNA splicing, via spliceosome"/>
    <property type="evidence" value="ECO:0007669"/>
    <property type="project" value="TreeGrafter"/>
</dbReference>
<dbReference type="InterPro" id="IPR057720">
    <property type="entry name" value="RRM_YTH1"/>
</dbReference>
<evidence type="ECO:0000256" key="1">
    <source>
        <dbReference type="PROSITE-ProRule" id="PRU00176"/>
    </source>
</evidence>
<dbReference type="SMART" id="SM00360">
    <property type="entry name" value="RRM"/>
    <property type="match status" value="1"/>
</dbReference>
<dbReference type="InterPro" id="IPR007275">
    <property type="entry name" value="YTH_domain"/>
</dbReference>
<dbReference type="Gene3D" id="3.10.590.10">
    <property type="entry name" value="ph1033 like domains"/>
    <property type="match status" value="1"/>
</dbReference>
<feature type="region of interest" description="Disordered" evidence="2">
    <location>
        <begin position="141"/>
        <end position="174"/>
    </location>
</feature>
<feature type="compositionally biased region" description="Polar residues" evidence="2">
    <location>
        <begin position="27"/>
        <end position="61"/>
    </location>
</feature>
<feature type="region of interest" description="Disordered" evidence="2">
    <location>
        <begin position="292"/>
        <end position="322"/>
    </location>
</feature>
<evidence type="ECO:0000259" key="3">
    <source>
        <dbReference type="PROSITE" id="PS50102"/>
    </source>
</evidence>
<dbReference type="GO" id="GO:0005654">
    <property type="term" value="C:nucleoplasm"/>
    <property type="evidence" value="ECO:0007669"/>
    <property type="project" value="TreeGrafter"/>
</dbReference>
<dbReference type="CDD" id="cd00590">
    <property type="entry name" value="RRM_SF"/>
    <property type="match status" value="1"/>
</dbReference>
<feature type="compositionally biased region" description="Low complexity" evidence="2">
    <location>
        <begin position="1"/>
        <end position="16"/>
    </location>
</feature>
<evidence type="ECO:0000259" key="4">
    <source>
        <dbReference type="PROSITE" id="PS50882"/>
    </source>
</evidence>